<dbReference type="EC" id="4.6.1.-" evidence="15"/>
<dbReference type="SUPFAM" id="SSF142877">
    <property type="entry name" value="EndoU-like"/>
    <property type="match status" value="1"/>
</dbReference>
<dbReference type="GO" id="GO:0006955">
    <property type="term" value="P:immune response"/>
    <property type="evidence" value="ECO:0007669"/>
    <property type="project" value="InterPro"/>
</dbReference>
<dbReference type="GO" id="GO:0016787">
    <property type="term" value="F:hydrolase activity"/>
    <property type="evidence" value="ECO:0007669"/>
    <property type="project" value="UniProtKB-KW"/>
</dbReference>
<keyword evidence="5" id="KW-0964">Secreted</keyword>
<dbReference type="SMART" id="SM00201">
    <property type="entry name" value="SO"/>
    <property type="match status" value="2"/>
</dbReference>
<evidence type="ECO:0000256" key="10">
    <source>
        <dbReference type="ARBA" id="ARBA00022801"/>
    </source>
</evidence>
<evidence type="ECO:0000256" key="14">
    <source>
        <dbReference type="ARBA" id="ARBA00023239"/>
    </source>
</evidence>
<comment type="subunit">
    <text evidence="4 15">Monomer.</text>
</comment>
<evidence type="ECO:0000256" key="3">
    <source>
        <dbReference type="ARBA" id="ARBA00010168"/>
    </source>
</evidence>
<dbReference type="InterPro" id="IPR018998">
    <property type="entry name" value="EndoU_C"/>
</dbReference>
<dbReference type="PANTHER" id="PTHR12439">
    <property type="entry name" value="PLACENTAL PROTEIN 11-RELATED"/>
    <property type="match status" value="1"/>
</dbReference>
<dbReference type="InterPro" id="IPR036024">
    <property type="entry name" value="Somatomedin_B-like_dom_sf"/>
</dbReference>
<dbReference type="InterPro" id="IPR039787">
    <property type="entry name" value="ENDOU"/>
</dbReference>
<dbReference type="InterPro" id="IPR020436">
    <property type="entry name" value="SMB_chordata"/>
</dbReference>
<dbReference type="PROSITE" id="PS50958">
    <property type="entry name" value="SMB_2"/>
    <property type="match status" value="2"/>
</dbReference>
<evidence type="ECO:0000256" key="13">
    <source>
        <dbReference type="ARBA" id="ARBA00023211"/>
    </source>
</evidence>
<evidence type="ECO:0000256" key="11">
    <source>
        <dbReference type="ARBA" id="ARBA00022884"/>
    </source>
</evidence>
<keyword evidence="12" id="KW-1015">Disulfide bond</keyword>
<name>A0A7M7NMU8_STRPU</name>
<dbReference type="PROSITE" id="PS51959">
    <property type="entry name" value="ENDOU"/>
    <property type="match status" value="1"/>
</dbReference>
<keyword evidence="8" id="KW-0677">Repeat</keyword>
<dbReference type="GO" id="GO:0004521">
    <property type="term" value="F:RNA endonuclease activity"/>
    <property type="evidence" value="ECO:0007669"/>
    <property type="project" value="UniProtKB-UniRule"/>
</dbReference>
<comment type="similarity">
    <text evidence="3 15">Belongs to the ENDOU family.</text>
</comment>
<sequence>MLFSPILVLCLVLHIGIAASADSCSGRCNSGVDSSKSCQCNSACETYGDCCTDYQSECLGGAYSCNSRCGESYNSGNPCHCNDLCSQYSNCCTDYDSQCSGGGNPGETLSSLAEALWEADDNGIGGSDLVFNRQAYLSNYAARNDLSSQPLFTYVNPAKLDTGTWPTFRALLDNYIRFTGSSDTNTANEEREIENFLDEVFNTRVMDLTYDYLFNKGYFSSLSAFRSYVKDIWFTSYTRSGGVLDSSAFEHTFVGEVKNGKVSGYHNWLAFYEDELEGNVNYYGYTSDNEPNQILMQFRLDDNGSSYYKELASIIYGASPEFELAIFTVCFKENPNALSTFTMAGGITQKVQTWDYNGGYIGSAYFSV</sequence>
<dbReference type="PANTHER" id="PTHR12439:SF42">
    <property type="entry name" value="ENDORIBONUCLEASE-RELATED"/>
    <property type="match status" value="1"/>
</dbReference>
<keyword evidence="14" id="KW-0456">Lyase</keyword>
<dbReference type="Gene3D" id="4.10.410.20">
    <property type="match status" value="2"/>
</dbReference>
<organism evidence="18 19">
    <name type="scientific">Strongylocentrotus purpuratus</name>
    <name type="common">Purple sea urchin</name>
    <dbReference type="NCBI Taxonomy" id="7668"/>
    <lineage>
        <taxon>Eukaryota</taxon>
        <taxon>Metazoa</taxon>
        <taxon>Echinodermata</taxon>
        <taxon>Eleutherozoa</taxon>
        <taxon>Echinozoa</taxon>
        <taxon>Echinoidea</taxon>
        <taxon>Euechinoidea</taxon>
        <taxon>Echinacea</taxon>
        <taxon>Camarodonta</taxon>
        <taxon>Echinidea</taxon>
        <taxon>Strongylocentrotidae</taxon>
        <taxon>Strongylocentrotus</taxon>
    </lineage>
</organism>
<evidence type="ECO:0000256" key="4">
    <source>
        <dbReference type="ARBA" id="ARBA00011245"/>
    </source>
</evidence>
<keyword evidence="9 15" id="KW-0255">Endonuclease</keyword>
<dbReference type="PROSITE" id="PS00524">
    <property type="entry name" value="SMB_1"/>
    <property type="match status" value="2"/>
</dbReference>
<keyword evidence="13 15" id="KW-0464">Manganese</keyword>
<feature type="domain" description="EndoU" evidence="17">
    <location>
        <begin position="105"/>
        <end position="368"/>
    </location>
</feature>
<feature type="chain" id="PRO_5029942469" description="Uridylate-specific endoribonuclease" evidence="15">
    <location>
        <begin position="21"/>
        <end position="368"/>
    </location>
</feature>
<keyword evidence="19" id="KW-1185">Reference proteome</keyword>
<dbReference type="GO" id="GO:0030247">
    <property type="term" value="F:polysaccharide binding"/>
    <property type="evidence" value="ECO:0007669"/>
    <property type="project" value="InterPro"/>
</dbReference>
<keyword evidence="7 15" id="KW-0479">Metal-binding</keyword>
<dbReference type="GO" id="GO:0005576">
    <property type="term" value="C:extracellular region"/>
    <property type="evidence" value="ECO:0007669"/>
    <property type="project" value="UniProtKB-SubCell"/>
</dbReference>
<dbReference type="GeneID" id="579079"/>
<reference evidence="19" key="1">
    <citation type="submission" date="2015-02" db="EMBL/GenBank/DDBJ databases">
        <title>Genome sequencing for Strongylocentrotus purpuratus.</title>
        <authorList>
            <person name="Murali S."/>
            <person name="Liu Y."/>
            <person name="Vee V."/>
            <person name="English A."/>
            <person name="Wang M."/>
            <person name="Skinner E."/>
            <person name="Han Y."/>
            <person name="Muzny D.M."/>
            <person name="Worley K.C."/>
            <person name="Gibbs R.A."/>
        </authorList>
    </citation>
    <scope>NUCLEOTIDE SEQUENCE</scope>
</reference>
<protein>
    <recommendedName>
        <fullName evidence="15">Uridylate-specific endoribonuclease</fullName>
        <ecNumber evidence="15">4.6.1.-</ecNumber>
    </recommendedName>
</protein>
<evidence type="ECO:0000256" key="8">
    <source>
        <dbReference type="ARBA" id="ARBA00022737"/>
    </source>
</evidence>
<feature type="domain" description="SMB" evidence="16">
    <location>
        <begin position="65"/>
        <end position="106"/>
    </location>
</feature>
<evidence type="ECO:0000256" key="15">
    <source>
        <dbReference type="RuleBase" id="RU367085"/>
    </source>
</evidence>
<dbReference type="Proteomes" id="UP000007110">
    <property type="component" value="Unassembled WGS sequence"/>
</dbReference>
<accession>A0A7M7NMU8</accession>
<dbReference type="Pfam" id="PF01033">
    <property type="entry name" value="Somatomedin_B"/>
    <property type="match status" value="2"/>
</dbReference>
<dbReference type="InterPro" id="IPR001212">
    <property type="entry name" value="Somatomedin_B_dom"/>
</dbReference>
<evidence type="ECO:0000256" key="6">
    <source>
        <dbReference type="ARBA" id="ARBA00022722"/>
    </source>
</evidence>
<dbReference type="EnsemblMetazoa" id="XM_030982993">
    <property type="protein sequence ID" value="XP_030838853"/>
    <property type="gene ID" value="LOC579079"/>
</dbReference>
<feature type="signal peptide" evidence="15">
    <location>
        <begin position="1"/>
        <end position="20"/>
    </location>
</feature>
<evidence type="ECO:0000313" key="18">
    <source>
        <dbReference type="EnsemblMetazoa" id="XP_030838853"/>
    </source>
</evidence>
<evidence type="ECO:0000259" key="17">
    <source>
        <dbReference type="PROSITE" id="PS51959"/>
    </source>
</evidence>
<dbReference type="AlphaFoldDB" id="A0A7M7NMU8"/>
<evidence type="ECO:0000256" key="12">
    <source>
        <dbReference type="ARBA" id="ARBA00023157"/>
    </source>
</evidence>
<evidence type="ECO:0000256" key="7">
    <source>
        <dbReference type="ARBA" id="ARBA00022723"/>
    </source>
</evidence>
<dbReference type="RefSeq" id="XP_030838853.1">
    <property type="nucleotide sequence ID" value="XM_030982993.1"/>
</dbReference>
<keyword evidence="10 15" id="KW-0378">Hydrolase</keyword>
<keyword evidence="11 15" id="KW-0694">RNA-binding</keyword>
<dbReference type="GO" id="GO:0005044">
    <property type="term" value="F:scavenger receptor activity"/>
    <property type="evidence" value="ECO:0007669"/>
    <property type="project" value="InterPro"/>
</dbReference>
<evidence type="ECO:0000256" key="1">
    <source>
        <dbReference type="ARBA" id="ARBA00001936"/>
    </source>
</evidence>
<reference evidence="18" key="2">
    <citation type="submission" date="2021-01" db="UniProtKB">
        <authorList>
            <consortium name="EnsemblMetazoa"/>
        </authorList>
    </citation>
    <scope>IDENTIFICATION</scope>
</reference>
<dbReference type="Pfam" id="PF09412">
    <property type="entry name" value="XendoU"/>
    <property type="match status" value="1"/>
</dbReference>
<dbReference type="SUPFAM" id="SSF90188">
    <property type="entry name" value="Somatomedin B domain"/>
    <property type="match status" value="2"/>
</dbReference>
<keyword evidence="15" id="KW-0732">Signal</keyword>
<dbReference type="GO" id="GO:0016829">
    <property type="term" value="F:lyase activity"/>
    <property type="evidence" value="ECO:0007669"/>
    <property type="project" value="UniProtKB-KW"/>
</dbReference>
<evidence type="ECO:0000256" key="2">
    <source>
        <dbReference type="ARBA" id="ARBA00004613"/>
    </source>
</evidence>
<proteinExistence type="inferred from homology"/>
<dbReference type="CDD" id="cd21159">
    <property type="entry name" value="XendoU"/>
    <property type="match status" value="1"/>
</dbReference>
<dbReference type="PRINTS" id="PR00022">
    <property type="entry name" value="SOMATOMEDINB"/>
</dbReference>
<comment type="cofactor">
    <cofactor evidence="1 15">
        <name>Mn(2+)</name>
        <dbReference type="ChEBI" id="CHEBI:29035"/>
    </cofactor>
</comment>
<evidence type="ECO:0000256" key="5">
    <source>
        <dbReference type="ARBA" id="ARBA00022525"/>
    </source>
</evidence>
<evidence type="ECO:0000256" key="9">
    <source>
        <dbReference type="ARBA" id="ARBA00022759"/>
    </source>
</evidence>
<dbReference type="InterPro" id="IPR037227">
    <property type="entry name" value="EndoU-like"/>
</dbReference>
<evidence type="ECO:0000313" key="19">
    <source>
        <dbReference type="Proteomes" id="UP000007110"/>
    </source>
</evidence>
<keyword evidence="6 15" id="KW-0540">Nuclease</keyword>
<dbReference type="GO" id="GO:0046872">
    <property type="term" value="F:metal ion binding"/>
    <property type="evidence" value="ECO:0007669"/>
    <property type="project" value="UniProtKB-UniRule"/>
</dbReference>
<dbReference type="FunFam" id="4.10.410.20:FF:000012">
    <property type="entry name" value="Poly(U)-specific endoribonuclease"/>
    <property type="match status" value="1"/>
</dbReference>
<feature type="domain" description="SMB" evidence="16">
    <location>
        <begin position="20"/>
        <end position="64"/>
    </location>
</feature>
<evidence type="ECO:0000259" key="16">
    <source>
        <dbReference type="PROSITE" id="PS50958"/>
    </source>
</evidence>
<comment type="subcellular location">
    <subcellularLocation>
        <location evidence="2">Secreted</location>
    </subcellularLocation>
</comment>
<comment type="catalytic activity">
    <reaction evidence="15">
        <text>ribonucleotidyl-uridine-RNA = a 5'-end dephospho-uridine-RNA + a 3'-end 2',3'-cyclophospho-ribonucleotide-RNA</text>
        <dbReference type="Rhea" id="RHEA:67792"/>
        <dbReference type="Rhea" id="RHEA-COMP:10464"/>
        <dbReference type="Rhea" id="RHEA-COMP:17354"/>
        <dbReference type="Rhea" id="RHEA-COMP:17356"/>
        <dbReference type="ChEBI" id="CHEBI:83064"/>
        <dbReference type="ChEBI" id="CHEBI:173117"/>
        <dbReference type="ChEBI" id="CHEBI:173224"/>
    </reaction>
</comment>
<dbReference type="GO" id="GO:0003723">
    <property type="term" value="F:RNA binding"/>
    <property type="evidence" value="ECO:0007669"/>
    <property type="project" value="UniProtKB-UniRule"/>
</dbReference>